<name>A0ABS6ACE2_9GAMM</name>
<dbReference type="Pfam" id="PF13411">
    <property type="entry name" value="MerR_1"/>
    <property type="match status" value="1"/>
</dbReference>
<dbReference type="EMBL" id="JAHKPV010000019">
    <property type="protein sequence ID" value="MBU2874519.1"/>
    <property type="molecule type" value="Genomic_DNA"/>
</dbReference>
<proteinExistence type="predicted"/>
<dbReference type="InterPro" id="IPR000551">
    <property type="entry name" value="MerR-type_HTH_dom"/>
</dbReference>
<evidence type="ECO:0000313" key="3">
    <source>
        <dbReference type="EMBL" id="MBU2874519.1"/>
    </source>
</evidence>
<keyword evidence="4" id="KW-1185">Reference proteome</keyword>
<organism evidence="3 4">
    <name type="scientific">Marinobacter salexigens</name>
    <dbReference type="NCBI Taxonomy" id="1925763"/>
    <lineage>
        <taxon>Bacteria</taxon>
        <taxon>Pseudomonadati</taxon>
        <taxon>Pseudomonadota</taxon>
        <taxon>Gammaproteobacteria</taxon>
        <taxon>Pseudomonadales</taxon>
        <taxon>Marinobacteraceae</taxon>
        <taxon>Marinobacter</taxon>
    </lineage>
</organism>
<sequence>MKISELEQRTGVNRHTLRYYEKQGLLLEVSRQGNNYRDYPEQAVKRVNMVRQLKDLGFSLREIFDVLDALRKDTMDCAQGAVLMAQKRAVVDAKIAELEALRLLLTEEQQQLERSAKERDLQHK</sequence>
<keyword evidence="1" id="KW-0175">Coiled coil</keyword>
<gene>
    <name evidence="3" type="ORF">KO508_10955</name>
</gene>
<accession>A0ABS6ACE2</accession>
<dbReference type="Proteomes" id="UP000753376">
    <property type="component" value="Unassembled WGS sequence"/>
</dbReference>
<evidence type="ECO:0000259" key="2">
    <source>
        <dbReference type="PROSITE" id="PS50937"/>
    </source>
</evidence>
<feature type="coiled-coil region" evidence="1">
    <location>
        <begin position="91"/>
        <end position="118"/>
    </location>
</feature>
<dbReference type="PANTHER" id="PTHR30204">
    <property type="entry name" value="REDOX-CYCLING DRUG-SENSING TRANSCRIPTIONAL ACTIVATOR SOXR"/>
    <property type="match status" value="1"/>
</dbReference>
<evidence type="ECO:0000313" key="4">
    <source>
        <dbReference type="Proteomes" id="UP000753376"/>
    </source>
</evidence>
<evidence type="ECO:0000256" key="1">
    <source>
        <dbReference type="SAM" id="Coils"/>
    </source>
</evidence>
<dbReference type="SMART" id="SM00422">
    <property type="entry name" value="HTH_MERR"/>
    <property type="match status" value="1"/>
</dbReference>
<protein>
    <submittedName>
        <fullName evidence="3">MerR family transcriptional regulator</fullName>
    </submittedName>
</protein>
<dbReference type="PROSITE" id="PS50937">
    <property type="entry name" value="HTH_MERR_2"/>
    <property type="match status" value="1"/>
</dbReference>
<dbReference type="PANTHER" id="PTHR30204:SF93">
    <property type="entry name" value="HTH MERR-TYPE DOMAIN-CONTAINING PROTEIN"/>
    <property type="match status" value="1"/>
</dbReference>
<dbReference type="InterPro" id="IPR047057">
    <property type="entry name" value="MerR_fam"/>
</dbReference>
<reference evidence="3 4" key="1">
    <citation type="submission" date="2021-05" db="EMBL/GenBank/DDBJ databases">
        <title>Draft genomes of bacteria isolated from model marine particles.</title>
        <authorList>
            <person name="Datta M.S."/>
            <person name="Schwartzman J.A."/>
            <person name="Enke T.N."/>
            <person name="Saavedra J."/>
            <person name="Cermak N."/>
            <person name="Cordero O.X."/>
        </authorList>
    </citation>
    <scope>NUCLEOTIDE SEQUENCE [LARGE SCALE GENOMIC DNA]</scope>
    <source>
        <strain evidence="3 4">D2M19</strain>
    </source>
</reference>
<comment type="caution">
    <text evidence="3">The sequence shown here is derived from an EMBL/GenBank/DDBJ whole genome shotgun (WGS) entry which is preliminary data.</text>
</comment>
<feature type="domain" description="HTH merR-type" evidence="2">
    <location>
        <begin position="1"/>
        <end position="69"/>
    </location>
</feature>
<dbReference type="RefSeq" id="WP_216008358.1">
    <property type="nucleotide sequence ID" value="NZ_JAHKPV010000019.1"/>
</dbReference>